<dbReference type="GO" id="GO:0006879">
    <property type="term" value="P:intracellular iron ion homeostasis"/>
    <property type="evidence" value="ECO:0007669"/>
    <property type="project" value="TreeGrafter"/>
</dbReference>
<dbReference type="Proteomes" id="UP001251528">
    <property type="component" value="Unassembled WGS sequence"/>
</dbReference>
<dbReference type="EMBL" id="JASWJB010000292">
    <property type="protein sequence ID" value="KAK2592048.1"/>
    <property type="molecule type" value="Genomic_DNA"/>
</dbReference>
<keyword evidence="6 11" id="KW-1133">Transmembrane helix</keyword>
<dbReference type="GO" id="GO:0000293">
    <property type="term" value="F:ferric-chelate reductase activity"/>
    <property type="evidence" value="ECO:0007669"/>
    <property type="project" value="UniProtKB-ARBA"/>
</dbReference>
<comment type="subcellular location">
    <subcellularLocation>
        <location evidence="1">Membrane</location>
        <topology evidence="1">Multi-pass membrane protein</topology>
    </subcellularLocation>
</comment>
<keyword evidence="4 11" id="KW-0812">Transmembrane</keyword>
<accession>A0AAJ0FUV8</accession>
<dbReference type="Pfam" id="PF08030">
    <property type="entry name" value="NAD_binding_6"/>
    <property type="match status" value="1"/>
</dbReference>
<feature type="transmembrane region" description="Helical" evidence="11">
    <location>
        <begin position="240"/>
        <end position="261"/>
    </location>
</feature>
<dbReference type="SFLD" id="SFLDS00052">
    <property type="entry name" value="Ferric_Reductase_Domain"/>
    <property type="match status" value="1"/>
</dbReference>
<comment type="caution">
    <text evidence="13">The sequence shown here is derived from an EMBL/GenBank/DDBJ whole genome shotgun (WGS) entry which is preliminary data.</text>
</comment>
<dbReference type="PROSITE" id="PS51384">
    <property type="entry name" value="FAD_FR"/>
    <property type="match status" value="1"/>
</dbReference>
<feature type="domain" description="FAD-binding FR-type" evidence="12">
    <location>
        <begin position="283"/>
        <end position="413"/>
    </location>
</feature>
<dbReference type="GO" id="GO:0005886">
    <property type="term" value="C:plasma membrane"/>
    <property type="evidence" value="ECO:0007669"/>
    <property type="project" value="TreeGrafter"/>
</dbReference>
<evidence type="ECO:0000256" key="5">
    <source>
        <dbReference type="ARBA" id="ARBA00022982"/>
    </source>
</evidence>
<dbReference type="Pfam" id="PF01794">
    <property type="entry name" value="Ferric_reduct"/>
    <property type="match status" value="1"/>
</dbReference>
<keyword evidence="8" id="KW-0406">Ion transport</keyword>
<proteinExistence type="inferred from homology"/>
<evidence type="ECO:0000256" key="2">
    <source>
        <dbReference type="ARBA" id="ARBA00006278"/>
    </source>
</evidence>
<feature type="transmembrane region" description="Helical" evidence="11">
    <location>
        <begin position="185"/>
        <end position="208"/>
    </location>
</feature>
<keyword evidence="14" id="KW-1185">Reference proteome</keyword>
<dbReference type="GO" id="GO:0006826">
    <property type="term" value="P:iron ion transport"/>
    <property type="evidence" value="ECO:0007669"/>
    <property type="project" value="TreeGrafter"/>
</dbReference>
<evidence type="ECO:0000256" key="8">
    <source>
        <dbReference type="ARBA" id="ARBA00023065"/>
    </source>
</evidence>
<dbReference type="Gene3D" id="3.40.50.80">
    <property type="entry name" value="Nucleotide-binding domain of ferredoxin-NADP reductase (FNR) module"/>
    <property type="match status" value="1"/>
</dbReference>
<keyword evidence="9 11" id="KW-0472">Membrane</keyword>
<organism evidence="13 14">
    <name type="scientific">Conoideocrella luteorostrata</name>
    <dbReference type="NCBI Taxonomy" id="1105319"/>
    <lineage>
        <taxon>Eukaryota</taxon>
        <taxon>Fungi</taxon>
        <taxon>Dikarya</taxon>
        <taxon>Ascomycota</taxon>
        <taxon>Pezizomycotina</taxon>
        <taxon>Sordariomycetes</taxon>
        <taxon>Hypocreomycetidae</taxon>
        <taxon>Hypocreales</taxon>
        <taxon>Clavicipitaceae</taxon>
        <taxon>Conoideocrella</taxon>
    </lineage>
</organism>
<evidence type="ECO:0000259" key="12">
    <source>
        <dbReference type="PROSITE" id="PS51384"/>
    </source>
</evidence>
<evidence type="ECO:0000256" key="10">
    <source>
        <dbReference type="SAM" id="MobiDB-lite"/>
    </source>
</evidence>
<name>A0AAJ0FUV8_9HYPO</name>
<evidence type="ECO:0000313" key="13">
    <source>
        <dbReference type="EMBL" id="KAK2592048.1"/>
    </source>
</evidence>
<evidence type="ECO:0000256" key="4">
    <source>
        <dbReference type="ARBA" id="ARBA00022692"/>
    </source>
</evidence>
<keyword evidence="5" id="KW-0249">Electron transport</keyword>
<feature type="transmembrane region" description="Helical" evidence="11">
    <location>
        <begin position="22"/>
        <end position="43"/>
    </location>
</feature>
<evidence type="ECO:0000256" key="3">
    <source>
        <dbReference type="ARBA" id="ARBA00022448"/>
    </source>
</evidence>
<keyword evidence="7" id="KW-0560">Oxidoreductase</keyword>
<feature type="region of interest" description="Disordered" evidence="10">
    <location>
        <begin position="55"/>
        <end position="80"/>
    </location>
</feature>
<feature type="transmembrane region" description="Helical" evidence="11">
    <location>
        <begin position="214"/>
        <end position="233"/>
    </location>
</feature>
<dbReference type="AlphaFoldDB" id="A0AAJ0FUV8"/>
<dbReference type="InterPro" id="IPR017927">
    <property type="entry name" value="FAD-bd_FR_type"/>
</dbReference>
<dbReference type="SFLD" id="SFLDG01168">
    <property type="entry name" value="Ferric_reductase_subgroup_(FRE"/>
    <property type="match status" value="1"/>
</dbReference>
<evidence type="ECO:0000313" key="14">
    <source>
        <dbReference type="Proteomes" id="UP001251528"/>
    </source>
</evidence>
<dbReference type="GO" id="GO:0015677">
    <property type="term" value="P:copper ion import"/>
    <property type="evidence" value="ECO:0007669"/>
    <property type="project" value="TreeGrafter"/>
</dbReference>
<dbReference type="CDD" id="cd06186">
    <property type="entry name" value="NOX_Duox_like_FAD_NADP"/>
    <property type="match status" value="1"/>
</dbReference>
<dbReference type="InterPro" id="IPR013112">
    <property type="entry name" value="FAD-bd_8"/>
</dbReference>
<comment type="similarity">
    <text evidence="2">Belongs to the ferric reductase (FRE) family.</text>
</comment>
<dbReference type="InterPro" id="IPR013130">
    <property type="entry name" value="Fe3_Rdtase_TM_dom"/>
</dbReference>
<evidence type="ECO:0000256" key="7">
    <source>
        <dbReference type="ARBA" id="ARBA00023002"/>
    </source>
</evidence>
<dbReference type="InterPro" id="IPR039261">
    <property type="entry name" value="FNR_nucleotide-bd"/>
</dbReference>
<reference evidence="13" key="1">
    <citation type="submission" date="2023-06" db="EMBL/GenBank/DDBJ databases">
        <title>Conoideocrella luteorostrata (Hypocreales: Clavicipitaceae), a potential biocontrol fungus for elongate hemlock scale in United States Christmas tree production areas.</title>
        <authorList>
            <person name="Barrett H."/>
            <person name="Lovett B."/>
            <person name="Macias A.M."/>
            <person name="Stajich J.E."/>
            <person name="Kasson M.T."/>
        </authorList>
    </citation>
    <scope>NUCLEOTIDE SEQUENCE</scope>
    <source>
        <strain evidence="13">ARSEF 14590</strain>
    </source>
</reference>
<evidence type="ECO:0000256" key="1">
    <source>
        <dbReference type="ARBA" id="ARBA00004141"/>
    </source>
</evidence>
<dbReference type="InterPro" id="IPR013121">
    <property type="entry name" value="Fe_red_NAD-bd_6"/>
</dbReference>
<evidence type="ECO:0000256" key="6">
    <source>
        <dbReference type="ARBA" id="ARBA00022989"/>
    </source>
</evidence>
<gene>
    <name evidence="13" type="ORF">QQS21_010248</name>
</gene>
<dbReference type="InterPro" id="IPR051410">
    <property type="entry name" value="Ferric/Cupric_Reductase"/>
</dbReference>
<evidence type="ECO:0000256" key="9">
    <source>
        <dbReference type="ARBA" id="ARBA00023136"/>
    </source>
</evidence>
<keyword evidence="3" id="KW-0813">Transport</keyword>
<protein>
    <recommendedName>
        <fullName evidence="12">FAD-binding FR-type domain-containing protein</fullName>
    </recommendedName>
</protein>
<dbReference type="PANTHER" id="PTHR32361:SF28">
    <property type="entry name" value="FRP1P"/>
    <property type="match status" value="1"/>
</dbReference>
<dbReference type="Pfam" id="PF08022">
    <property type="entry name" value="FAD_binding_8"/>
    <property type="match status" value="1"/>
</dbReference>
<dbReference type="SUPFAM" id="SSF52343">
    <property type="entry name" value="Ferredoxin reductase-like, C-terminal NADP-linked domain"/>
    <property type="match status" value="1"/>
</dbReference>
<sequence>MGWPYGFPALSHEEKLLRRQSLDLYACIAHYSALAPAVIFLVYRIVRHVASRAGHGSTSTEQGRYTPVPRSPISKAHQQGSVGRLASQWRRLTWWLGDDVRVAGSHWGQRDEWILGAVWTAWLLVLSVKGTGKDYFHLTKRFGIIAVSQLPIQYLLALKALNPFAWAFRSSHEHINRYHRVLGRIIYGFVLLHLLFYNGYFIAAGIWLRRIFDTVVFCGLLASFGFHGIATTAMRAAREYSYRLFFITHLVVALFMPVLLFFHASSARFYIVEAVVIFIVDLAVRRITTINSPSTLETVPGTTLVKVTSSIPLHRLAGFRAAPGSHIYLTIPPLSRTSAVPSSQSAIFDYLYNPFTVAAIDAEEGTVSFIARIRGGPMTNTLSDFSAVASQSATAPRKITLGIEGPYGTMSAHFNDLLSWGANRILLISGGVGATFALPVYQALQSELPSSTKLQFIWAIRGAGDATWAVSNAATGKSVLEDSNIQLFLTGDMGVADDHGDAGALEMSTLRRASGRATSSHNRKRPHIDKIVGDMFRQGAGDSVAVLVCGPIEMTREVKRSVGSWVMKGRRVWWHSETFGY</sequence>
<dbReference type="PANTHER" id="PTHR32361">
    <property type="entry name" value="FERRIC/CUPRIC REDUCTASE TRANSMEMBRANE COMPONENT"/>
    <property type="match status" value="1"/>
</dbReference>
<evidence type="ECO:0000256" key="11">
    <source>
        <dbReference type="SAM" id="Phobius"/>
    </source>
</evidence>